<evidence type="ECO:0008006" key="3">
    <source>
        <dbReference type="Google" id="ProtNLM"/>
    </source>
</evidence>
<name>A0A265UZS0_9FLAO</name>
<dbReference type="Proteomes" id="UP000216840">
    <property type="component" value="Unassembled WGS sequence"/>
</dbReference>
<reference evidence="1 2" key="1">
    <citation type="submission" date="2017-05" db="EMBL/GenBank/DDBJ databases">
        <title>The draft genome sequence of Idiomarina salinarum WNB302.</title>
        <authorList>
            <person name="Sun Y."/>
            <person name="Chen B."/>
            <person name="Du Z."/>
        </authorList>
    </citation>
    <scope>NUCLEOTIDE SEQUENCE [LARGE SCALE GENOMIC DNA]</scope>
    <source>
        <strain evidence="1 2">WNB302</strain>
    </source>
</reference>
<comment type="caution">
    <text evidence="1">The sequence shown here is derived from an EMBL/GenBank/DDBJ whole genome shotgun (WGS) entry which is preliminary data.</text>
</comment>
<organism evidence="1 2">
    <name type="scientific">Winogradskyella aurantia</name>
    <dbReference type="NCBI Taxonomy" id="1915063"/>
    <lineage>
        <taxon>Bacteria</taxon>
        <taxon>Pseudomonadati</taxon>
        <taxon>Bacteroidota</taxon>
        <taxon>Flavobacteriia</taxon>
        <taxon>Flavobacteriales</taxon>
        <taxon>Flavobacteriaceae</taxon>
        <taxon>Winogradskyella</taxon>
    </lineage>
</organism>
<protein>
    <recommendedName>
        <fullName evidence="3">Lipoprotein</fullName>
    </recommendedName>
</protein>
<dbReference type="PROSITE" id="PS51257">
    <property type="entry name" value="PROKAR_LIPOPROTEIN"/>
    <property type="match status" value="1"/>
</dbReference>
<dbReference type="EMBL" id="NGJN01000001">
    <property type="protein sequence ID" value="OZV70818.1"/>
    <property type="molecule type" value="Genomic_DNA"/>
</dbReference>
<dbReference type="RefSeq" id="WP_094966893.1">
    <property type="nucleotide sequence ID" value="NZ_NGJN01000001.1"/>
</dbReference>
<dbReference type="AlphaFoldDB" id="A0A265UZS0"/>
<proteinExistence type="predicted"/>
<gene>
    <name evidence="1" type="ORF">CA834_01510</name>
</gene>
<accession>A0A265UZS0</accession>
<evidence type="ECO:0000313" key="1">
    <source>
        <dbReference type="EMBL" id="OZV70818.1"/>
    </source>
</evidence>
<keyword evidence="2" id="KW-1185">Reference proteome</keyword>
<evidence type="ECO:0000313" key="2">
    <source>
        <dbReference type="Proteomes" id="UP000216840"/>
    </source>
</evidence>
<sequence length="181" mass="21269">MISKFKNNTLVFILVLASFMGCKDQKPKEKETTENEQTKKENSRDLNLFFDGVFSNDDEVVLHFEDIEGMDSIRNSLKGMPNNWQRVTYRFPEETIPYGFSLTFSDESTNKIKFDKIVLNRMDDRIIIKDSTLLVYFKLKNLQHRFEGNKLILEKSSQNGSAQIISKENLNSRIENRYTQY</sequence>